<proteinExistence type="predicted"/>
<accession>A0ABP7T586</accession>
<dbReference type="Proteomes" id="UP001500567">
    <property type="component" value="Unassembled WGS sequence"/>
</dbReference>
<evidence type="ECO:0000313" key="1">
    <source>
        <dbReference type="EMBL" id="GAA4020372.1"/>
    </source>
</evidence>
<reference evidence="2" key="1">
    <citation type="journal article" date="2019" name="Int. J. Syst. Evol. Microbiol.">
        <title>The Global Catalogue of Microorganisms (GCM) 10K type strain sequencing project: providing services to taxonomists for standard genome sequencing and annotation.</title>
        <authorList>
            <consortium name="The Broad Institute Genomics Platform"/>
            <consortium name="The Broad Institute Genome Sequencing Center for Infectious Disease"/>
            <person name="Wu L."/>
            <person name="Ma J."/>
        </authorList>
    </citation>
    <scope>NUCLEOTIDE SEQUENCE [LARGE SCALE GENOMIC DNA]</scope>
    <source>
        <strain evidence="2">JCM 17224</strain>
    </source>
</reference>
<gene>
    <name evidence="1" type="ORF">GCM10022408_37990</name>
</gene>
<dbReference type="RefSeq" id="WP_345075217.1">
    <property type="nucleotide sequence ID" value="NZ_BAABDJ010000049.1"/>
</dbReference>
<evidence type="ECO:0000313" key="2">
    <source>
        <dbReference type="Proteomes" id="UP001500567"/>
    </source>
</evidence>
<organism evidence="1 2">
    <name type="scientific">Hymenobacter fastidiosus</name>
    <dbReference type="NCBI Taxonomy" id="486264"/>
    <lineage>
        <taxon>Bacteria</taxon>
        <taxon>Pseudomonadati</taxon>
        <taxon>Bacteroidota</taxon>
        <taxon>Cytophagia</taxon>
        <taxon>Cytophagales</taxon>
        <taxon>Hymenobacteraceae</taxon>
        <taxon>Hymenobacter</taxon>
    </lineage>
</organism>
<sequence length="319" mass="34355">MSTIFNPDGRYDGSYEGMFETLVIQGDTVTVHLSSQEFLTPEDLAMQVADTATHFHLATIEVENALYDNKLPALVDTSRPGTVIDGQTVRVYLLANDKAPVATPVVAPTLVPDAIRLPDTETELLATAAGLGELFYGRLSPTTAYDLAQATASILSAVGCKSGAELLARGIDLRQQLALDLTDEEMRDALLFITFGRTYVDEGDRQQLVTRLVTESGGPVGVDADAVPGGVGPFGRAFSNPVPVAGIVAARLYLDCLRTPDHEPVEWRRTGSCYWPEGQGSVDCYELTSFFGKSLGQVFISPYHQRISARAPEGLLLVS</sequence>
<comment type="caution">
    <text evidence="1">The sequence shown here is derived from an EMBL/GenBank/DDBJ whole genome shotgun (WGS) entry which is preliminary data.</text>
</comment>
<name>A0ABP7T586_9BACT</name>
<keyword evidence="2" id="KW-1185">Reference proteome</keyword>
<protein>
    <submittedName>
        <fullName evidence="1">Uncharacterized protein</fullName>
    </submittedName>
</protein>
<dbReference type="EMBL" id="BAABDJ010000049">
    <property type="protein sequence ID" value="GAA4020372.1"/>
    <property type="molecule type" value="Genomic_DNA"/>
</dbReference>